<organism evidence="1 2">
    <name type="scientific">Lonchura striata</name>
    <name type="common">white-rumped munia</name>
    <dbReference type="NCBI Taxonomy" id="40157"/>
    <lineage>
        <taxon>Eukaryota</taxon>
        <taxon>Metazoa</taxon>
        <taxon>Chordata</taxon>
        <taxon>Craniata</taxon>
        <taxon>Vertebrata</taxon>
        <taxon>Euteleostomi</taxon>
        <taxon>Archelosauria</taxon>
        <taxon>Archosauria</taxon>
        <taxon>Dinosauria</taxon>
        <taxon>Saurischia</taxon>
        <taxon>Theropoda</taxon>
        <taxon>Coelurosauria</taxon>
        <taxon>Aves</taxon>
        <taxon>Neognathae</taxon>
        <taxon>Neoaves</taxon>
        <taxon>Telluraves</taxon>
        <taxon>Australaves</taxon>
        <taxon>Passeriformes</taxon>
        <taxon>Passeroidea</taxon>
        <taxon>Estrildidae</taxon>
        <taxon>Estrildinae</taxon>
        <taxon>Lonchura</taxon>
    </lineage>
</organism>
<evidence type="ECO:0000313" key="2">
    <source>
        <dbReference type="Proteomes" id="UP000197619"/>
    </source>
</evidence>
<accession>A0A218ULH2</accession>
<sequence length="82" mass="8881">MEFALLLLAEIRSPADSPQPSNHIPLVCHDPDLLPTAWALGRGFKEHVPAHALLSVEMCRGPSGKSTAAGGYYWNTMLSHSN</sequence>
<protein>
    <submittedName>
        <fullName evidence="1">Uncharacterized protein</fullName>
    </submittedName>
</protein>
<dbReference type="AlphaFoldDB" id="A0A218ULH2"/>
<gene>
    <name evidence="1" type="ORF">RLOC_00013242</name>
</gene>
<dbReference type="EMBL" id="MUZQ01000232">
    <property type="protein sequence ID" value="OWK54619.1"/>
    <property type="molecule type" value="Genomic_DNA"/>
</dbReference>
<dbReference type="Proteomes" id="UP000197619">
    <property type="component" value="Unassembled WGS sequence"/>
</dbReference>
<keyword evidence="2" id="KW-1185">Reference proteome</keyword>
<name>A0A218ULH2_9PASE</name>
<reference evidence="1 2" key="1">
    <citation type="submission" date="2017-05" db="EMBL/GenBank/DDBJ databases">
        <title>Genome of assembly of the Bengalese finch, Lonchura striata domestica.</title>
        <authorList>
            <person name="Colquitt B.M."/>
            <person name="Brainard M.S."/>
        </authorList>
    </citation>
    <scope>NUCLEOTIDE SEQUENCE [LARGE SCALE GENOMIC DNA]</scope>
    <source>
        <strain evidence="1">White83orange57</strain>
    </source>
</reference>
<comment type="caution">
    <text evidence="1">The sequence shown here is derived from an EMBL/GenBank/DDBJ whole genome shotgun (WGS) entry which is preliminary data.</text>
</comment>
<proteinExistence type="predicted"/>
<evidence type="ECO:0000313" key="1">
    <source>
        <dbReference type="EMBL" id="OWK54619.1"/>
    </source>
</evidence>